<organism evidence="2 3">
    <name type="scientific">Thioflexithrix psekupsensis</name>
    <dbReference type="NCBI Taxonomy" id="1570016"/>
    <lineage>
        <taxon>Bacteria</taxon>
        <taxon>Pseudomonadati</taxon>
        <taxon>Pseudomonadota</taxon>
        <taxon>Gammaproteobacteria</taxon>
        <taxon>Thiotrichales</taxon>
        <taxon>Thioflexithrix</taxon>
    </lineage>
</organism>
<proteinExistence type="predicted"/>
<name>A0A251X3K9_9GAMM</name>
<dbReference type="EMBL" id="MSLT01000023">
    <property type="protein sequence ID" value="OUD12041.1"/>
    <property type="molecule type" value="Genomic_DNA"/>
</dbReference>
<dbReference type="InterPro" id="IPR051049">
    <property type="entry name" value="Dienelactone_hydrolase-like"/>
</dbReference>
<keyword evidence="3" id="KW-1185">Reference proteome</keyword>
<dbReference type="InterPro" id="IPR029058">
    <property type="entry name" value="AB_hydrolase_fold"/>
</dbReference>
<dbReference type="InterPro" id="IPR002925">
    <property type="entry name" value="Dienelactn_hydro"/>
</dbReference>
<dbReference type="PANTHER" id="PTHR46623:SF6">
    <property type="entry name" value="ALPHA_BETA-HYDROLASES SUPERFAMILY PROTEIN"/>
    <property type="match status" value="1"/>
</dbReference>
<gene>
    <name evidence="2" type="ORF">TPSD3_12960</name>
</gene>
<dbReference type="SUPFAM" id="SSF53474">
    <property type="entry name" value="alpha/beta-Hydrolases"/>
    <property type="match status" value="1"/>
</dbReference>
<reference evidence="2 3" key="1">
    <citation type="submission" date="2016-12" db="EMBL/GenBank/DDBJ databases">
        <title>Thioflexothrix psekupsii D3 genome sequencing and assembly.</title>
        <authorList>
            <person name="Fomenkov A."/>
            <person name="Vincze T."/>
            <person name="Grabovich M."/>
            <person name="Anton B.P."/>
            <person name="Dubinina G."/>
            <person name="Orlova M."/>
            <person name="Belousova E."/>
            <person name="Roberts R.J."/>
        </authorList>
    </citation>
    <scope>NUCLEOTIDE SEQUENCE [LARGE SCALE GENOMIC DNA]</scope>
    <source>
        <strain evidence="2">D3</strain>
    </source>
</reference>
<dbReference type="AlphaFoldDB" id="A0A251X3K9"/>
<evidence type="ECO:0000259" key="1">
    <source>
        <dbReference type="Pfam" id="PF01738"/>
    </source>
</evidence>
<dbReference type="RefSeq" id="WP_086488955.1">
    <property type="nucleotide sequence ID" value="NZ_MSLT01000023.1"/>
</dbReference>
<sequence length="219" mass="25108">MELSTERAEVFSTHLFGQSHQEKGLLLIHDGWGVLEYNMAWAERFAQANYRVVLVDLYDGQHPNDVRTVNLLTRELTAQQETVQKKLATHLMALKKEVRKVAVLGWAFGGVQAQRLALNYPTLIDALAVFYCRLLITKQRVQELQAPMLAVFAENEPTWPDKQADLEQIMYEADKTLVCHSYPADAGFINSSSEAYDNQACERAWQDTRAFLDRYLNRL</sequence>
<dbReference type="Pfam" id="PF01738">
    <property type="entry name" value="DLH"/>
    <property type="match status" value="1"/>
</dbReference>
<dbReference type="OrthoDB" id="9787933at2"/>
<dbReference type="Gene3D" id="3.40.50.1820">
    <property type="entry name" value="alpha/beta hydrolase"/>
    <property type="match status" value="1"/>
</dbReference>
<dbReference type="PANTHER" id="PTHR46623">
    <property type="entry name" value="CARBOXYMETHYLENEBUTENOLIDASE-RELATED"/>
    <property type="match status" value="1"/>
</dbReference>
<evidence type="ECO:0000313" key="3">
    <source>
        <dbReference type="Proteomes" id="UP000194798"/>
    </source>
</evidence>
<comment type="caution">
    <text evidence="2">The sequence shown here is derived from an EMBL/GenBank/DDBJ whole genome shotgun (WGS) entry which is preliminary data.</text>
</comment>
<dbReference type="GO" id="GO:0016787">
    <property type="term" value="F:hydrolase activity"/>
    <property type="evidence" value="ECO:0007669"/>
    <property type="project" value="InterPro"/>
</dbReference>
<dbReference type="Proteomes" id="UP000194798">
    <property type="component" value="Unassembled WGS sequence"/>
</dbReference>
<accession>A0A251X3K9</accession>
<protein>
    <recommendedName>
        <fullName evidence="1">Dienelactone hydrolase domain-containing protein</fullName>
    </recommendedName>
</protein>
<feature type="domain" description="Dienelactone hydrolase" evidence="1">
    <location>
        <begin position="18"/>
        <end position="215"/>
    </location>
</feature>
<evidence type="ECO:0000313" key="2">
    <source>
        <dbReference type="EMBL" id="OUD12041.1"/>
    </source>
</evidence>